<reference evidence="2 3" key="1">
    <citation type="submission" date="2014-04" db="EMBL/GenBank/DDBJ databases">
        <title>Draft genome sequence of Hydrogenovibrio marinus MH-110, a model organism for aerobic H2 metabolism.</title>
        <authorList>
            <person name="Cha H.J."/>
            <person name="Jo B.H."/>
            <person name="Hwang B.H."/>
        </authorList>
    </citation>
    <scope>NUCLEOTIDE SEQUENCE [LARGE SCALE GENOMIC DNA]</scope>
    <source>
        <strain evidence="2 3">MH-110</strain>
    </source>
</reference>
<dbReference type="Proteomes" id="UP000027341">
    <property type="component" value="Unassembled WGS sequence"/>
</dbReference>
<protein>
    <submittedName>
        <fullName evidence="2">Elongation factor-1 alpha</fullName>
    </submittedName>
</protein>
<accession>A0A066ZRK1</accession>
<dbReference type="RefSeq" id="WP_029908474.1">
    <property type="nucleotide sequence ID" value="NZ_AP020335.1"/>
</dbReference>
<evidence type="ECO:0000256" key="1">
    <source>
        <dbReference type="SAM" id="Phobius"/>
    </source>
</evidence>
<feature type="transmembrane region" description="Helical" evidence="1">
    <location>
        <begin position="182"/>
        <end position="201"/>
    </location>
</feature>
<gene>
    <name evidence="2" type="ORF">EI16_00905</name>
</gene>
<proteinExistence type="predicted"/>
<keyword evidence="3" id="KW-1185">Reference proteome</keyword>
<keyword evidence="1" id="KW-0472">Membrane</keyword>
<dbReference type="AlphaFoldDB" id="A0A066ZRK1"/>
<dbReference type="STRING" id="28885.EI16_00905"/>
<feature type="transmembrane region" description="Helical" evidence="1">
    <location>
        <begin position="208"/>
        <end position="232"/>
    </location>
</feature>
<dbReference type="GO" id="GO:0003746">
    <property type="term" value="F:translation elongation factor activity"/>
    <property type="evidence" value="ECO:0007669"/>
    <property type="project" value="UniProtKB-KW"/>
</dbReference>
<comment type="caution">
    <text evidence="2">The sequence shown here is derived from an EMBL/GenBank/DDBJ whole genome shotgun (WGS) entry which is preliminary data.</text>
</comment>
<keyword evidence="1" id="KW-1133">Transmembrane helix</keyword>
<feature type="transmembrane region" description="Helical" evidence="1">
    <location>
        <begin position="156"/>
        <end position="176"/>
    </location>
</feature>
<keyword evidence="2" id="KW-0648">Protein biosynthesis</keyword>
<evidence type="ECO:0000313" key="3">
    <source>
        <dbReference type="Proteomes" id="UP000027341"/>
    </source>
</evidence>
<organism evidence="2 3">
    <name type="scientific">Hydrogenovibrio marinus</name>
    <dbReference type="NCBI Taxonomy" id="28885"/>
    <lineage>
        <taxon>Bacteria</taxon>
        <taxon>Pseudomonadati</taxon>
        <taxon>Pseudomonadota</taxon>
        <taxon>Gammaproteobacteria</taxon>
        <taxon>Thiotrichales</taxon>
        <taxon>Piscirickettsiaceae</taxon>
        <taxon>Hydrogenovibrio</taxon>
    </lineage>
</organism>
<dbReference type="EMBL" id="JMIU01000001">
    <property type="protein sequence ID" value="KDN94904.1"/>
    <property type="molecule type" value="Genomic_DNA"/>
</dbReference>
<feature type="transmembrane region" description="Helical" evidence="1">
    <location>
        <begin position="20"/>
        <end position="40"/>
    </location>
</feature>
<name>A0A066ZRK1_HYDMR</name>
<keyword evidence="1" id="KW-0812">Transmembrane</keyword>
<keyword evidence="2" id="KW-0251">Elongation factor</keyword>
<evidence type="ECO:0000313" key="2">
    <source>
        <dbReference type="EMBL" id="KDN94904.1"/>
    </source>
</evidence>
<sequence>MDKTSWLNLPSLSFPVKTLFTGYLMVTGLGLLMAGAQIMLTHGMADGKFGLSVNDIVYSYYGNQTGTTLEAKLNGSMKMNAPPQERFTLIQWARDGAPKSEWEPKIKPIVDQYCAKCHGKLAGIPDLPKYDVIKLFAKVDHGATEASMVRVAHIHLFGISFIFFFVGLIFSMTVGWNRWVKGTLVFIPFAFLVVDVASWWLTKWNPEFAWFVIIGGFGYSLASTIMIFTSLYQMWIMPWRGKSSDENTWHVDAA</sequence>